<proteinExistence type="predicted"/>
<keyword evidence="1" id="KW-0812">Transmembrane</keyword>
<name>A0A928GH93_XYLRU</name>
<accession>A0A928GH93</accession>
<keyword evidence="1" id="KW-1133">Transmembrane helix</keyword>
<keyword evidence="1" id="KW-0472">Membrane</keyword>
<protein>
    <submittedName>
        <fullName evidence="2">Uncharacterized protein</fullName>
    </submittedName>
</protein>
<gene>
    <name evidence="2" type="ORF">E7102_05430</name>
</gene>
<organism evidence="2 3">
    <name type="scientific">Xylanibacter ruminicola</name>
    <name type="common">Prevotella ruminicola</name>
    <dbReference type="NCBI Taxonomy" id="839"/>
    <lineage>
        <taxon>Bacteria</taxon>
        <taxon>Pseudomonadati</taxon>
        <taxon>Bacteroidota</taxon>
        <taxon>Bacteroidia</taxon>
        <taxon>Bacteroidales</taxon>
        <taxon>Prevotellaceae</taxon>
        <taxon>Xylanibacter</taxon>
    </lineage>
</organism>
<reference evidence="2" key="1">
    <citation type="submission" date="2019-04" db="EMBL/GenBank/DDBJ databases">
        <title>Evolution of Biomass-Degrading Anaerobic Consortia Revealed by Metagenomics.</title>
        <authorList>
            <person name="Peng X."/>
        </authorList>
    </citation>
    <scope>NUCLEOTIDE SEQUENCE</scope>
    <source>
        <strain evidence="2">SIG141</strain>
    </source>
</reference>
<evidence type="ECO:0000256" key="1">
    <source>
        <dbReference type="SAM" id="Phobius"/>
    </source>
</evidence>
<feature type="transmembrane region" description="Helical" evidence="1">
    <location>
        <begin position="111"/>
        <end position="127"/>
    </location>
</feature>
<feature type="transmembrane region" description="Helical" evidence="1">
    <location>
        <begin position="44"/>
        <end position="65"/>
    </location>
</feature>
<comment type="caution">
    <text evidence="2">The sequence shown here is derived from an EMBL/GenBank/DDBJ whole genome shotgun (WGS) entry which is preliminary data.</text>
</comment>
<feature type="transmembrane region" description="Helical" evidence="1">
    <location>
        <begin position="86"/>
        <end position="105"/>
    </location>
</feature>
<sequence>MKETKNQLMAFFVFAIVFALAAVVAYETGFMESGLFAERKTSEFIFVSLMELLTLGGVFLALRLFKFDKVHDDLVAKKEHALFKWGLLRLALILIPMVGNTYLYYMFMNTTFGYLAIIQLLSLPFVYPSMSRCKSEVEAE</sequence>
<dbReference type="Proteomes" id="UP000763088">
    <property type="component" value="Unassembled WGS sequence"/>
</dbReference>
<dbReference type="EMBL" id="SUYD01000005">
    <property type="protein sequence ID" value="MBE6265896.1"/>
    <property type="molecule type" value="Genomic_DNA"/>
</dbReference>
<dbReference type="AlphaFoldDB" id="A0A928GH93"/>
<evidence type="ECO:0000313" key="2">
    <source>
        <dbReference type="EMBL" id="MBE6265896.1"/>
    </source>
</evidence>
<evidence type="ECO:0000313" key="3">
    <source>
        <dbReference type="Proteomes" id="UP000763088"/>
    </source>
</evidence>